<dbReference type="PROSITE" id="PS50943">
    <property type="entry name" value="HTH_CROC1"/>
    <property type="match status" value="1"/>
</dbReference>
<dbReference type="SUPFAM" id="SSF47413">
    <property type="entry name" value="lambda repressor-like DNA-binding domains"/>
    <property type="match status" value="1"/>
</dbReference>
<dbReference type="OrthoDB" id="7428772at2"/>
<reference evidence="3 4" key="1">
    <citation type="journal article" date="2013" name="Biodegradation">
        <title>Quantitative proteomic analysis of ibuprofen-degrading Patulibacter sp. strain I11.</title>
        <authorList>
            <person name="Almeida B."/>
            <person name="Kjeldal H."/>
            <person name="Lolas I."/>
            <person name="Knudsen A.D."/>
            <person name="Carvalho G."/>
            <person name="Nielsen K.L."/>
            <person name="Barreto Crespo M.T."/>
            <person name="Stensballe A."/>
            <person name="Nielsen J.L."/>
        </authorList>
    </citation>
    <scope>NUCLEOTIDE SEQUENCE [LARGE SCALE GENOMIC DNA]</scope>
    <source>
        <strain evidence="3 4">I11</strain>
    </source>
</reference>
<dbReference type="Pfam" id="PF12727">
    <property type="entry name" value="PBP_like"/>
    <property type="match status" value="1"/>
</dbReference>
<dbReference type="RefSeq" id="WP_007571891.1">
    <property type="nucleotide sequence ID" value="NZ_AGUD01000052.1"/>
</dbReference>
<dbReference type="InterPro" id="IPR010982">
    <property type="entry name" value="Lambda_DNA-bd_dom_sf"/>
</dbReference>
<dbReference type="InterPro" id="IPR001387">
    <property type="entry name" value="Cro/C1-type_HTH"/>
</dbReference>
<evidence type="ECO:0000256" key="1">
    <source>
        <dbReference type="ARBA" id="ARBA00023125"/>
    </source>
</evidence>
<dbReference type="GO" id="GO:0003677">
    <property type="term" value="F:DNA binding"/>
    <property type="evidence" value="ECO:0007669"/>
    <property type="project" value="UniProtKB-KW"/>
</dbReference>
<evidence type="ECO:0000259" key="2">
    <source>
        <dbReference type="PROSITE" id="PS50943"/>
    </source>
</evidence>
<dbReference type="PANTHER" id="PTHR46797">
    <property type="entry name" value="HTH-TYPE TRANSCRIPTIONAL REGULATOR"/>
    <property type="match status" value="1"/>
</dbReference>
<dbReference type="GO" id="GO:0003700">
    <property type="term" value="F:DNA-binding transcription factor activity"/>
    <property type="evidence" value="ECO:0007669"/>
    <property type="project" value="TreeGrafter"/>
</dbReference>
<dbReference type="InterPro" id="IPR024370">
    <property type="entry name" value="PBP_domain"/>
</dbReference>
<keyword evidence="1" id="KW-0238">DNA-binding</keyword>
<dbReference type="InterPro" id="IPR050807">
    <property type="entry name" value="TransReg_Diox_bact_type"/>
</dbReference>
<gene>
    <name evidence="3" type="ORF">PAI11_11290</name>
</gene>
<dbReference type="Gene3D" id="1.10.260.40">
    <property type="entry name" value="lambda repressor-like DNA-binding domains"/>
    <property type="match status" value="1"/>
</dbReference>
<evidence type="ECO:0000313" key="4">
    <source>
        <dbReference type="Proteomes" id="UP000005143"/>
    </source>
</evidence>
<organism evidence="3 4">
    <name type="scientific">Patulibacter medicamentivorans</name>
    <dbReference type="NCBI Taxonomy" id="1097667"/>
    <lineage>
        <taxon>Bacteria</taxon>
        <taxon>Bacillati</taxon>
        <taxon>Actinomycetota</taxon>
        <taxon>Thermoleophilia</taxon>
        <taxon>Solirubrobacterales</taxon>
        <taxon>Patulibacteraceae</taxon>
        <taxon>Patulibacter</taxon>
    </lineage>
</organism>
<name>H0E2W4_9ACTN</name>
<keyword evidence="4" id="KW-1185">Reference proteome</keyword>
<accession>H0E2W4</accession>
<dbReference type="SMART" id="SM00530">
    <property type="entry name" value="HTH_XRE"/>
    <property type="match status" value="1"/>
</dbReference>
<dbReference type="EMBL" id="AGUD01000052">
    <property type="protein sequence ID" value="EHN11981.1"/>
    <property type="molecule type" value="Genomic_DNA"/>
</dbReference>
<sequence>MPAAPPVRLRALREASGLSQAQLAERAGVSRALVSAVERGLHRPAVDTALRLASAVGTTVEELFAPRPDAASRTIDGRTIPDGTLVRLALVGDERVAAPVADPSGWAMADAVIADGRPRLLAGGQATGTVVAGCDPALVVAAGLGPRNGATRLVEVSATSGAARAALRAGRVHAAAVHGPAGGLGRAPAGVRRFQLARWSVGVALTAAAASVEELLTAATTLVRRPEGAASQQALDRASSALGLPLPEGPVARDHATAALLTATTGAAAITYEPAALALGLSFLPVERHVVELWVAEAHAAEPGIAALLDTVRSRAFRERVAARPGYDLAGCGDEIAA</sequence>
<comment type="caution">
    <text evidence="3">The sequence shown here is derived from an EMBL/GenBank/DDBJ whole genome shotgun (WGS) entry which is preliminary data.</text>
</comment>
<dbReference type="Proteomes" id="UP000005143">
    <property type="component" value="Unassembled WGS sequence"/>
</dbReference>
<dbReference type="CDD" id="cd00093">
    <property type="entry name" value="HTH_XRE"/>
    <property type="match status" value="1"/>
</dbReference>
<dbReference type="AlphaFoldDB" id="H0E2W4"/>
<dbReference type="GO" id="GO:0005829">
    <property type="term" value="C:cytosol"/>
    <property type="evidence" value="ECO:0007669"/>
    <property type="project" value="TreeGrafter"/>
</dbReference>
<feature type="domain" description="HTH cro/C1-type" evidence="2">
    <location>
        <begin position="9"/>
        <end position="63"/>
    </location>
</feature>
<protein>
    <submittedName>
        <fullName evidence="3">Transcriptional Regulator of molybdate metabolism XRE family</fullName>
    </submittedName>
</protein>
<evidence type="ECO:0000313" key="3">
    <source>
        <dbReference type="EMBL" id="EHN11981.1"/>
    </source>
</evidence>
<proteinExistence type="predicted"/>
<dbReference type="PANTHER" id="PTHR46797:SF1">
    <property type="entry name" value="METHYLPHOSPHONATE SYNTHASE"/>
    <property type="match status" value="1"/>
</dbReference>
<dbReference type="Pfam" id="PF01381">
    <property type="entry name" value="HTH_3"/>
    <property type="match status" value="1"/>
</dbReference>